<dbReference type="Gene3D" id="2.130.10.30">
    <property type="entry name" value="Regulator of chromosome condensation 1/beta-lactamase-inhibitor protein II"/>
    <property type="match status" value="2"/>
</dbReference>
<dbReference type="AlphaFoldDB" id="A0A3B0BXR2"/>
<dbReference type="InterPro" id="IPR058923">
    <property type="entry name" value="RCC1-like_dom"/>
</dbReference>
<gene>
    <name evidence="4" type="ORF">D7M11_24140</name>
</gene>
<keyword evidence="5" id="KW-1185">Reference proteome</keyword>
<feature type="signal peptide" evidence="2">
    <location>
        <begin position="1"/>
        <end position="23"/>
    </location>
</feature>
<dbReference type="InterPro" id="IPR009091">
    <property type="entry name" value="RCC1/BLIP-II"/>
</dbReference>
<accession>A0A3B0BXR2</accession>
<keyword evidence="1" id="KW-0677">Repeat</keyword>
<dbReference type="InterPro" id="IPR051210">
    <property type="entry name" value="Ub_ligase/GEF_domain"/>
</dbReference>
<dbReference type="PANTHER" id="PTHR22870">
    <property type="entry name" value="REGULATOR OF CHROMOSOME CONDENSATION"/>
    <property type="match status" value="1"/>
</dbReference>
<evidence type="ECO:0000313" key="5">
    <source>
        <dbReference type="Proteomes" id="UP000282311"/>
    </source>
</evidence>
<dbReference type="PROSITE" id="PS50012">
    <property type="entry name" value="RCC1_3"/>
    <property type="match status" value="5"/>
</dbReference>
<feature type="domain" description="RCC1-like" evidence="3">
    <location>
        <begin position="71"/>
        <end position="380"/>
    </location>
</feature>
<feature type="chain" id="PRO_5017265048" description="RCC1-like domain-containing protein" evidence="2">
    <location>
        <begin position="24"/>
        <end position="490"/>
    </location>
</feature>
<dbReference type="RefSeq" id="WP_120749823.1">
    <property type="nucleotide sequence ID" value="NZ_RBAH01000020.1"/>
</dbReference>
<evidence type="ECO:0000256" key="2">
    <source>
        <dbReference type="SAM" id="SignalP"/>
    </source>
</evidence>
<dbReference type="PROSITE" id="PS00626">
    <property type="entry name" value="RCC1_2"/>
    <property type="match status" value="2"/>
</dbReference>
<keyword evidence="2" id="KW-0732">Signal</keyword>
<proteinExistence type="predicted"/>
<evidence type="ECO:0000259" key="3">
    <source>
        <dbReference type="Pfam" id="PF25390"/>
    </source>
</evidence>
<comment type="caution">
    <text evidence="4">The sequence shown here is derived from an EMBL/GenBank/DDBJ whole genome shotgun (WGS) entry which is preliminary data.</text>
</comment>
<dbReference type="Proteomes" id="UP000282311">
    <property type="component" value="Unassembled WGS sequence"/>
</dbReference>
<organism evidence="4 5">
    <name type="scientific">Paenibacillus ginsengarvi</name>
    <dbReference type="NCBI Taxonomy" id="400777"/>
    <lineage>
        <taxon>Bacteria</taxon>
        <taxon>Bacillati</taxon>
        <taxon>Bacillota</taxon>
        <taxon>Bacilli</taxon>
        <taxon>Bacillales</taxon>
        <taxon>Paenibacillaceae</taxon>
        <taxon>Paenibacillus</taxon>
    </lineage>
</organism>
<reference evidence="4 5" key="1">
    <citation type="journal article" date="2007" name="Int. J. Syst. Evol. Microbiol.">
        <title>Paenibacillus ginsengarvi sp. nov., isolated from soil from ginseng cultivation.</title>
        <authorList>
            <person name="Yoon M.H."/>
            <person name="Ten L.N."/>
            <person name="Im W.T."/>
        </authorList>
    </citation>
    <scope>NUCLEOTIDE SEQUENCE [LARGE SCALE GENOMIC DNA]</scope>
    <source>
        <strain evidence="4 5">KCTC 13059</strain>
    </source>
</reference>
<evidence type="ECO:0000313" key="4">
    <source>
        <dbReference type="EMBL" id="RKN77114.1"/>
    </source>
</evidence>
<dbReference type="PANTHER" id="PTHR22870:SF408">
    <property type="entry name" value="OS09G0560450 PROTEIN"/>
    <property type="match status" value="1"/>
</dbReference>
<dbReference type="EMBL" id="RBAH01000020">
    <property type="protein sequence ID" value="RKN77114.1"/>
    <property type="molecule type" value="Genomic_DNA"/>
</dbReference>
<dbReference type="PRINTS" id="PR00633">
    <property type="entry name" value="RCCNDNSATION"/>
</dbReference>
<sequence length="490" mass="52688">MWKRKTLGLTLAAMLAGSQFAYAAEEKTGNAGTQVTAGYQYSLQVEEDGTVWSFGSPVRNRYSSSPQIGRLPGGSLQHIVQVSAGFAHSAAVDDEGRVWAWGDNEKGQLGQWNTVPYDAAVSVILGDGEPVKAVAVAAGYDHTLALTGKGKVWAWGSNRYGELGDGTELDRGKPVQVMNGERPLDDIVAVSAGFGTSLALNREGEVWTWGSQGKADGAIGKVMTSKGNERVPLKNIVAIAAGYDHSLALDKSGKLYVWGVNRYGQLGLGSKTPYSMVATMLPGVPAFKAIAAGDQASAAVDEKGDIWVWGVGISGTDTNLSGESIRFVPERITDGGHFTSVSVGRIHGLAVDDEKRIWIWGKNENGRLGQGYEGYTTSKPIHKNPLKRTYASPSSSSVTVEEAISDKQELILRLNLQLKDYEGKSLSDKWPTAEIRLPGRDPIVAPLLWGAHRKEGYQTELRIPSPYYLVPQKIEIRVDGAIVAEVMSGK</sequence>
<dbReference type="SUPFAM" id="SSF50985">
    <property type="entry name" value="RCC1/BLIP-II"/>
    <property type="match status" value="1"/>
</dbReference>
<name>A0A3B0BXR2_9BACL</name>
<evidence type="ECO:0000256" key="1">
    <source>
        <dbReference type="ARBA" id="ARBA00022737"/>
    </source>
</evidence>
<dbReference type="InterPro" id="IPR000408">
    <property type="entry name" value="Reg_chr_condens"/>
</dbReference>
<protein>
    <recommendedName>
        <fullName evidence="3">RCC1-like domain-containing protein</fullName>
    </recommendedName>
</protein>
<dbReference type="Pfam" id="PF25390">
    <property type="entry name" value="WD40_RLD"/>
    <property type="match status" value="1"/>
</dbReference>
<dbReference type="OrthoDB" id="27389at2"/>